<feature type="region of interest" description="Disordered" evidence="1">
    <location>
        <begin position="1"/>
        <end position="29"/>
    </location>
</feature>
<protein>
    <submittedName>
        <fullName evidence="2">CIC11C00000001147</fullName>
    </submittedName>
    <submittedName>
        <fullName evidence="3">CIC11C00000004763</fullName>
    </submittedName>
</protein>
<dbReference type="AlphaFoldDB" id="A0A1L0DMK3"/>
<proteinExistence type="predicted"/>
<gene>
    <name evidence="2" type="ORF">SAMEA4029009_CIC11G00000001147</name>
    <name evidence="3" type="ORF">SAMEA4029010_CIC11G00000004763</name>
</gene>
<dbReference type="Proteomes" id="UP000182259">
    <property type="component" value="Chromosome V"/>
</dbReference>
<dbReference type="OrthoDB" id="4083131at2759"/>
<dbReference type="EMBL" id="LT635768">
    <property type="protein sequence ID" value="SGZ57088.1"/>
    <property type="molecule type" value="Genomic_DNA"/>
</dbReference>
<accession>A0A1L0DMK3</accession>
<evidence type="ECO:0000256" key="1">
    <source>
        <dbReference type="SAM" id="MobiDB-lite"/>
    </source>
</evidence>
<feature type="compositionally biased region" description="Low complexity" evidence="1">
    <location>
        <begin position="16"/>
        <end position="27"/>
    </location>
</feature>
<dbReference type="Proteomes" id="UP000182334">
    <property type="component" value="Chromosome VI"/>
</dbReference>
<evidence type="ECO:0000313" key="2">
    <source>
        <dbReference type="EMBL" id="SGZ57088.1"/>
    </source>
</evidence>
<keyword evidence="5" id="KW-1185">Reference proteome</keyword>
<organism evidence="2 4">
    <name type="scientific">Sungouiella intermedia</name>
    <dbReference type="NCBI Taxonomy" id="45354"/>
    <lineage>
        <taxon>Eukaryota</taxon>
        <taxon>Fungi</taxon>
        <taxon>Dikarya</taxon>
        <taxon>Ascomycota</taxon>
        <taxon>Saccharomycotina</taxon>
        <taxon>Pichiomycetes</taxon>
        <taxon>Metschnikowiaceae</taxon>
        <taxon>Sungouiella</taxon>
    </lineage>
</organism>
<sequence>MFKSYFPSGWFRKAADAPPATTTDSSSFTMPGRDNSLLLKVSMKESTEEFVAIDYKKMSYAEVAQMSKNKKQTSKVPLAVPKSHRINENQYEILANEDEDLTESLYTEKVKTNNYFFKNKVYKDADRTRKSRRKTKN</sequence>
<evidence type="ECO:0000313" key="5">
    <source>
        <dbReference type="Proteomes" id="UP000182334"/>
    </source>
</evidence>
<reference evidence="4 5" key="1">
    <citation type="submission" date="2016-10" db="EMBL/GenBank/DDBJ databases">
        <authorList>
            <person name="de Groot N.N."/>
        </authorList>
    </citation>
    <scope>NUCLEOTIDE SEQUENCE [LARGE SCALE GENOMIC DNA]</scope>
    <source>
        <strain evidence="3 5">CBS 141442</strain>
        <strain evidence="2 4">PYCC 4715</strain>
    </source>
</reference>
<evidence type="ECO:0000313" key="4">
    <source>
        <dbReference type="Proteomes" id="UP000182259"/>
    </source>
</evidence>
<name>A0A1L0DMK3_9ASCO</name>
<dbReference type="EMBL" id="LT635761">
    <property type="protein sequence ID" value="SGZ57312.1"/>
    <property type="molecule type" value="Genomic_DNA"/>
</dbReference>
<evidence type="ECO:0000313" key="3">
    <source>
        <dbReference type="EMBL" id="SGZ57312.1"/>
    </source>
</evidence>